<gene>
    <name evidence="1" type="ORF">CRENPOLYSF1_270068</name>
</gene>
<evidence type="ECO:0000313" key="1">
    <source>
        <dbReference type="EMBL" id="SJM92330.1"/>
    </source>
</evidence>
<dbReference type="AlphaFoldDB" id="A0A1R4H8X2"/>
<organism evidence="1 2">
    <name type="scientific">Crenothrix polyspora</name>
    <dbReference type="NCBI Taxonomy" id="360316"/>
    <lineage>
        <taxon>Bacteria</taxon>
        <taxon>Pseudomonadati</taxon>
        <taxon>Pseudomonadota</taxon>
        <taxon>Gammaproteobacteria</taxon>
        <taxon>Methylococcales</taxon>
        <taxon>Crenotrichaceae</taxon>
        <taxon>Crenothrix</taxon>
    </lineage>
</organism>
<dbReference type="EMBL" id="FUKI01000101">
    <property type="protein sequence ID" value="SJM92330.1"/>
    <property type="molecule type" value="Genomic_DNA"/>
</dbReference>
<reference evidence="2" key="1">
    <citation type="submission" date="2017-02" db="EMBL/GenBank/DDBJ databases">
        <authorList>
            <person name="Daims H."/>
        </authorList>
    </citation>
    <scope>NUCLEOTIDE SEQUENCE [LARGE SCALE GENOMIC DNA]</scope>
</reference>
<accession>A0A1R4H8X2</accession>
<evidence type="ECO:0000313" key="2">
    <source>
        <dbReference type="Proteomes" id="UP000195667"/>
    </source>
</evidence>
<proteinExistence type="predicted"/>
<keyword evidence="2" id="KW-1185">Reference proteome</keyword>
<sequence length="50" mass="5520">MRVFAKNAYNAVCGYALKNGHKKVNTYNSPALKLAPVYKSSLHCLVNQHG</sequence>
<name>A0A1R4H8X2_9GAMM</name>
<dbReference type="Proteomes" id="UP000195667">
    <property type="component" value="Unassembled WGS sequence"/>
</dbReference>
<protein>
    <submittedName>
        <fullName evidence="1">Uncharacterized protein</fullName>
    </submittedName>
</protein>